<dbReference type="NCBIfam" id="NF003294">
    <property type="entry name" value="PRK04290.1-3"/>
    <property type="match status" value="1"/>
</dbReference>
<dbReference type="InterPro" id="IPR018282">
    <property type="entry name" value="Ribosomal_eS6_CS"/>
</dbReference>
<dbReference type="PANTHER" id="PTHR11502">
    <property type="entry name" value="40S RIBOSOMAL PROTEIN S6"/>
    <property type="match status" value="1"/>
</dbReference>
<evidence type="ECO:0000313" key="7">
    <source>
        <dbReference type="Proteomes" id="UP000604391"/>
    </source>
</evidence>
<dbReference type="PROSITE" id="PS00578">
    <property type="entry name" value="RIBOSOMAL_S6E"/>
    <property type="match status" value="1"/>
</dbReference>
<sequence>MKVVIGNARTGKTYSVETDVSNFTGKKVGDAVKGEILNLTGYELEITGGSDASGTPMRRDVSGATSRKLLLSKSTGFRGKRKGERRKKRIHGNIVSGNIVQLNTKVVKEGKEALDKLLAPAAEEAPSEKGADEVKVEEKPEKESPEEKKEEAPAKEKAEEVAEEKTEEDSDKKAVEG</sequence>
<keyword evidence="3 4" id="KW-0687">Ribonucleoprotein</keyword>
<evidence type="ECO:0000256" key="4">
    <source>
        <dbReference type="HAMAP-Rule" id="MF_00512"/>
    </source>
</evidence>
<comment type="caution">
    <text evidence="6">The sequence shown here is derived from an EMBL/GenBank/DDBJ whole genome shotgun (WGS) entry which is preliminary data.</text>
</comment>
<accession>A0A832V0U7</accession>
<gene>
    <name evidence="4" type="primary">rps6e</name>
    <name evidence="6" type="ORF">H1011_03255</name>
</gene>
<dbReference type="GO" id="GO:0005840">
    <property type="term" value="C:ribosome"/>
    <property type="evidence" value="ECO:0007669"/>
    <property type="project" value="UniProtKB-KW"/>
</dbReference>
<dbReference type="GO" id="GO:0003735">
    <property type="term" value="F:structural constituent of ribosome"/>
    <property type="evidence" value="ECO:0007669"/>
    <property type="project" value="InterPro"/>
</dbReference>
<dbReference type="InterPro" id="IPR001377">
    <property type="entry name" value="Ribosomal_eS6"/>
</dbReference>
<proteinExistence type="inferred from homology"/>
<dbReference type="EMBL" id="DVAD01000015">
    <property type="protein sequence ID" value="HIJ99807.1"/>
    <property type="molecule type" value="Genomic_DNA"/>
</dbReference>
<keyword evidence="2 4" id="KW-0689">Ribosomal protein</keyword>
<comment type="similarity">
    <text evidence="1 4">Belongs to the eukaryotic ribosomal protein eS6 family.</text>
</comment>
<dbReference type="AlphaFoldDB" id="A0A832V0U7"/>
<keyword evidence="7" id="KW-1185">Reference proteome</keyword>
<dbReference type="Proteomes" id="UP000604391">
    <property type="component" value="Unassembled WGS sequence"/>
</dbReference>
<dbReference type="Pfam" id="PF01092">
    <property type="entry name" value="Ribosomal_S6e"/>
    <property type="match status" value="1"/>
</dbReference>
<feature type="compositionally biased region" description="Basic and acidic residues" evidence="5">
    <location>
        <begin position="126"/>
        <end position="177"/>
    </location>
</feature>
<dbReference type="GO" id="GO:0006412">
    <property type="term" value="P:translation"/>
    <property type="evidence" value="ECO:0007669"/>
    <property type="project" value="UniProtKB-UniRule"/>
</dbReference>
<evidence type="ECO:0000256" key="5">
    <source>
        <dbReference type="SAM" id="MobiDB-lite"/>
    </source>
</evidence>
<name>A0A832V0U7_9ARCH</name>
<dbReference type="InterPro" id="IPR020924">
    <property type="entry name" value="Ribosomal_eS6_arc"/>
</dbReference>
<evidence type="ECO:0000256" key="3">
    <source>
        <dbReference type="ARBA" id="ARBA00023274"/>
    </source>
</evidence>
<feature type="region of interest" description="Disordered" evidence="5">
    <location>
        <begin position="118"/>
        <end position="177"/>
    </location>
</feature>
<organism evidence="6 7">
    <name type="scientific">Candidatus Undinarchaeum marinum</name>
    <dbReference type="NCBI Taxonomy" id="2756141"/>
    <lineage>
        <taxon>Archaea</taxon>
        <taxon>Candidatus Undinarchaeota</taxon>
        <taxon>Candidatus Undinarchaeia</taxon>
        <taxon>Candidatus Undinarchaeales</taxon>
        <taxon>Candidatus Undinarchaeaceae</taxon>
        <taxon>Candidatus Undinarchaeum</taxon>
    </lineage>
</organism>
<protein>
    <recommendedName>
        <fullName evidence="4">Small ribosomal subunit protein eS6</fullName>
    </recommendedName>
</protein>
<reference evidence="6 7" key="1">
    <citation type="journal article" name="Nat. Commun.">
        <title>Undinarchaeota illuminate DPANN phylogeny and the impact of gene transfer on archaeal evolution.</title>
        <authorList>
            <person name="Dombrowski N."/>
            <person name="Williams T.A."/>
            <person name="Sun J."/>
            <person name="Woodcroft B.J."/>
            <person name="Lee J.H."/>
            <person name="Minh B.Q."/>
            <person name="Rinke C."/>
            <person name="Spang A."/>
        </authorList>
    </citation>
    <scope>NUCLEOTIDE SEQUENCE [LARGE SCALE GENOMIC DNA]</scope>
    <source>
        <strain evidence="6">MAG_bin17</strain>
    </source>
</reference>
<dbReference type="HAMAP" id="MF_00512">
    <property type="entry name" value="Ribosomal_eS6"/>
    <property type="match status" value="1"/>
</dbReference>
<evidence type="ECO:0000256" key="1">
    <source>
        <dbReference type="ARBA" id="ARBA00009312"/>
    </source>
</evidence>
<dbReference type="SMART" id="SM01405">
    <property type="entry name" value="Ribosomal_S6e"/>
    <property type="match status" value="1"/>
</dbReference>
<evidence type="ECO:0000256" key="2">
    <source>
        <dbReference type="ARBA" id="ARBA00022980"/>
    </source>
</evidence>
<dbReference type="GO" id="GO:1990904">
    <property type="term" value="C:ribonucleoprotein complex"/>
    <property type="evidence" value="ECO:0007669"/>
    <property type="project" value="UniProtKB-KW"/>
</dbReference>
<evidence type="ECO:0000313" key="6">
    <source>
        <dbReference type="EMBL" id="HIJ99807.1"/>
    </source>
</evidence>